<protein>
    <submittedName>
        <fullName evidence="4">DNA invertase Pin-like site-specific DNA recombinase</fullName>
    </submittedName>
</protein>
<keyword evidence="5" id="KW-1185">Reference proteome</keyword>
<proteinExistence type="predicted"/>
<dbReference type="SUPFAM" id="SSF53041">
    <property type="entry name" value="Resolvase-like"/>
    <property type="match status" value="1"/>
</dbReference>
<name>A0ABV2IWC0_9HYPH</name>
<evidence type="ECO:0000256" key="1">
    <source>
        <dbReference type="SAM" id="MobiDB-lite"/>
    </source>
</evidence>
<dbReference type="PANTHER" id="PTHR30461:SF23">
    <property type="entry name" value="DNA RECOMBINASE-RELATED"/>
    <property type="match status" value="1"/>
</dbReference>
<evidence type="ECO:0000313" key="5">
    <source>
        <dbReference type="Proteomes" id="UP001549047"/>
    </source>
</evidence>
<feature type="domain" description="Recombinase" evidence="2">
    <location>
        <begin position="154"/>
        <end position="233"/>
    </location>
</feature>
<dbReference type="EMBL" id="JBEPMB010000001">
    <property type="protein sequence ID" value="MET3612713.1"/>
    <property type="molecule type" value="Genomic_DNA"/>
</dbReference>
<dbReference type="InterPro" id="IPR038109">
    <property type="entry name" value="DNA_bind_recomb_sf"/>
</dbReference>
<dbReference type="Pfam" id="PF13408">
    <property type="entry name" value="Zn_ribbon_recom"/>
    <property type="match status" value="1"/>
</dbReference>
<dbReference type="Proteomes" id="UP001549047">
    <property type="component" value="Unassembled WGS sequence"/>
</dbReference>
<sequence length="471" mass="52573">MILDDQIVDDGISAFTGDNLQAGLGRFLEGVEAGRIPRDTVLLIENMDRFSRRNPVDALPKFLEVLALGLTVVTLQDELIHTHDAYSGDPTAIMRSLLSMQLAYEESKKKSVRARETWDNRLLRISGGQRLSMSKVPFWIDRGTAQLNHRADDAKRVFELALAGNGASNITRMLNSEGIPSPRGGSWGKSVVQDVLKSKAAFGTLVVREHEQPDYFPPIVSKDNWLALQNRAAQQRRNPQASTDANLFSRLLKCGGCGGPICVSTAYGRYRYARCDNQVHRRNDCKMGSWPYNKLEELIVSRMGALLSLPPDPLQESPEDAALVEEIQSLKARLDRTIALSIEAETTETSSLYRSAADGLARQIEAAKGRLARLEENGASRVVAGEMIEDMQQAWEEVQALRTSDRPRLRAMIAAVVDEVRLMPFDTDDFNVAQVKLKTMREPHNVFLEPDSIRGRKAGVPKRPNRRKRVV</sequence>
<reference evidence="4 5" key="1">
    <citation type="submission" date="2024-06" db="EMBL/GenBank/DDBJ databases">
        <title>Genomic Encyclopedia of Type Strains, Phase IV (KMG-IV): sequencing the most valuable type-strain genomes for metagenomic binning, comparative biology and taxonomic classification.</title>
        <authorList>
            <person name="Goeker M."/>
        </authorList>
    </citation>
    <scope>NUCLEOTIDE SEQUENCE [LARGE SCALE GENOMIC DNA]</scope>
    <source>
        <strain evidence="4 5">DSM 29780</strain>
    </source>
</reference>
<feature type="domain" description="Recombinase zinc beta ribbon" evidence="3">
    <location>
        <begin position="247"/>
        <end position="302"/>
    </location>
</feature>
<dbReference type="Gene3D" id="3.90.1750.20">
    <property type="entry name" value="Putative Large Serine Recombinase, Chain B, Domain 2"/>
    <property type="match status" value="1"/>
</dbReference>
<dbReference type="Pfam" id="PF07508">
    <property type="entry name" value="Recombinase"/>
    <property type="match status" value="1"/>
</dbReference>
<evidence type="ECO:0000259" key="2">
    <source>
        <dbReference type="Pfam" id="PF07508"/>
    </source>
</evidence>
<dbReference type="InterPro" id="IPR036162">
    <property type="entry name" value="Resolvase-like_N_sf"/>
</dbReference>
<comment type="caution">
    <text evidence="4">The sequence shown here is derived from an EMBL/GenBank/DDBJ whole genome shotgun (WGS) entry which is preliminary data.</text>
</comment>
<organism evidence="4 5">
    <name type="scientific">Rhizobium aquaticum</name>
    <dbReference type="NCBI Taxonomy" id="1549636"/>
    <lineage>
        <taxon>Bacteria</taxon>
        <taxon>Pseudomonadati</taxon>
        <taxon>Pseudomonadota</taxon>
        <taxon>Alphaproteobacteria</taxon>
        <taxon>Hyphomicrobiales</taxon>
        <taxon>Rhizobiaceae</taxon>
        <taxon>Rhizobium/Agrobacterium group</taxon>
        <taxon>Rhizobium</taxon>
    </lineage>
</organism>
<dbReference type="InterPro" id="IPR050639">
    <property type="entry name" value="SSR_resolvase"/>
</dbReference>
<dbReference type="InterPro" id="IPR011109">
    <property type="entry name" value="DNA_bind_recombinase_dom"/>
</dbReference>
<dbReference type="Gene3D" id="3.40.50.1390">
    <property type="entry name" value="Resolvase, N-terminal catalytic domain"/>
    <property type="match status" value="1"/>
</dbReference>
<dbReference type="InterPro" id="IPR025827">
    <property type="entry name" value="Zn_ribbon_recom_dom"/>
</dbReference>
<feature type="region of interest" description="Disordered" evidence="1">
    <location>
        <begin position="448"/>
        <end position="471"/>
    </location>
</feature>
<evidence type="ECO:0000313" key="4">
    <source>
        <dbReference type="EMBL" id="MET3612713.1"/>
    </source>
</evidence>
<evidence type="ECO:0000259" key="3">
    <source>
        <dbReference type="Pfam" id="PF13408"/>
    </source>
</evidence>
<gene>
    <name evidence="4" type="ORF">ABID16_001018</name>
</gene>
<feature type="compositionally biased region" description="Basic residues" evidence="1">
    <location>
        <begin position="455"/>
        <end position="471"/>
    </location>
</feature>
<dbReference type="PANTHER" id="PTHR30461">
    <property type="entry name" value="DNA-INVERTASE FROM LAMBDOID PROPHAGE"/>
    <property type="match status" value="1"/>
</dbReference>
<accession>A0ABV2IWC0</accession>